<dbReference type="EMBL" id="BK014643">
    <property type="protein sequence ID" value="DAD65423.1"/>
    <property type="molecule type" value="Genomic_DNA"/>
</dbReference>
<protein>
    <submittedName>
        <fullName evidence="1">Uncharacterized protein</fullName>
    </submittedName>
</protein>
<name>A0A8S5L6N3_9CAUD</name>
<organism evidence="1">
    <name type="scientific">Myoviridae sp. ctA4D8</name>
    <dbReference type="NCBI Taxonomy" id="2823535"/>
    <lineage>
        <taxon>Viruses</taxon>
        <taxon>Duplodnaviria</taxon>
        <taxon>Heunggongvirae</taxon>
        <taxon>Uroviricota</taxon>
        <taxon>Caudoviricetes</taxon>
    </lineage>
</organism>
<sequence length="121" mass="13842">MITRDLYIRGTKEDPMELEDKILEDSSLALYIQQILMLLENENKILGAPGMNLNLEHYVFDTKISATRIKSLITSSISEYCTLSKYYGTSVEVNIVKGINRDICLVDIYVNKDVKLSYLVK</sequence>
<reference evidence="1" key="1">
    <citation type="journal article" date="2021" name="Proc. Natl. Acad. Sci. U.S.A.">
        <title>A Catalog of Tens of Thousands of Viruses from Human Metagenomes Reveals Hidden Associations with Chronic Diseases.</title>
        <authorList>
            <person name="Tisza M.J."/>
            <person name="Buck C.B."/>
        </authorList>
    </citation>
    <scope>NUCLEOTIDE SEQUENCE</scope>
    <source>
        <strain evidence="1">CtA4D8</strain>
    </source>
</reference>
<evidence type="ECO:0000313" key="1">
    <source>
        <dbReference type="EMBL" id="DAD65423.1"/>
    </source>
</evidence>
<accession>A0A8S5L6N3</accession>
<proteinExistence type="predicted"/>